<dbReference type="InterPro" id="IPR017790">
    <property type="entry name" value="Penicillin-binding_protein_2"/>
</dbReference>
<keyword evidence="8" id="KW-0133">Cell shape</keyword>
<keyword evidence="11 13" id="KW-0472">Membrane</keyword>
<feature type="domain" description="Penicillin-binding protein transpeptidase" evidence="14">
    <location>
        <begin position="319"/>
        <end position="616"/>
    </location>
</feature>
<dbReference type="Proteomes" id="UP000178783">
    <property type="component" value="Unassembled WGS sequence"/>
</dbReference>
<accession>A0A1F5SBZ2</accession>
<dbReference type="Pfam" id="PF03717">
    <property type="entry name" value="PBP_dimer"/>
    <property type="match status" value="1"/>
</dbReference>
<dbReference type="GO" id="GO:0071555">
    <property type="term" value="P:cell wall organization"/>
    <property type="evidence" value="ECO:0007669"/>
    <property type="project" value="UniProtKB-KW"/>
</dbReference>
<name>A0A1F5SBZ2_9BACT</name>
<evidence type="ECO:0000256" key="11">
    <source>
        <dbReference type="ARBA" id="ARBA00023136"/>
    </source>
</evidence>
<dbReference type="Gene3D" id="3.30.1390.30">
    <property type="entry name" value="Penicillin-binding protein 2a, domain 3"/>
    <property type="match status" value="1"/>
</dbReference>
<keyword evidence="4" id="KW-0997">Cell inner membrane</keyword>
<dbReference type="AlphaFoldDB" id="A0A1F5SBZ2"/>
<dbReference type="InterPro" id="IPR005311">
    <property type="entry name" value="PBP_dimer"/>
</dbReference>
<evidence type="ECO:0000256" key="5">
    <source>
        <dbReference type="ARBA" id="ARBA00022670"/>
    </source>
</evidence>
<dbReference type="Gene3D" id="3.90.1310.10">
    <property type="entry name" value="Penicillin-binding protein 2a (Domain 2)"/>
    <property type="match status" value="1"/>
</dbReference>
<dbReference type="GO" id="GO:0005886">
    <property type="term" value="C:plasma membrane"/>
    <property type="evidence" value="ECO:0007669"/>
    <property type="project" value="UniProtKB-SubCell"/>
</dbReference>
<reference evidence="16 17" key="1">
    <citation type="journal article" date="2016" name="Nat. Commun.">
        <title>Thousands of microbial genomes shed light on interconnected biogeochemical processes in an aquifer system.</title>
        <authorList>
            <person name="Anantharaman K."/>
            <person name="Brown C.T."/>
            <person name="Hug L.A."/>
            <person name="Sharon I."/>
            <person name="Castelle C.J."/>
            <person name="Probst A.J."/>
            <person name="Thomas B.C."/>
            <person name="Singh A."/>
            <person name="Wilkins M.J."/>
            <person name="Karaoz U."/>
            <person name="Brodie E.L."/>
            <person name="Williams K.H."/>
            <person name="Hubbard S.S."/>
            <person name="Banfield J.F."/>
        </authorList>
    </citation>
    <scope>NUCLEOTIDE SEQUENCE [LARGE SCALE GENOMIC DNA]</scope>
</reference>
<dbReference type="SUPFAM" id="SSF56601">
    <property type="entry name" value="beta-lactamase/transpeptidase-like"/>
    <property type="match status" value="1"/>
</dbReference>
<protein>
    <submittedName>
        <fullName evidence="16">Penicillin-binding protein 2</fullName>
    </submittedName>
</protein>
<evidence type="ECO:0000313" key="16">
    <source>
        <dbReference type="EMBL" id="OGF23973.1"/>
    </source>
</evidence>
<evidence type="ECO:0000256" key="6">
    <source>
        <dbReference type="ARBA" id="ARBA00022692"/>
    </source>
</evidence>
<dbReference type="GO" id="GO:0006508">
    <property type="term" value="P:proteolysis"/>
    <property type="evidence" value="ECO:0007669"/>
    <property type="project" value="UniProtKB-KW"/>
</dbReference>
<dbReference type="NCBIfam" id="TIGR03423">
    <property type="entry name" value="pbp2_mrdA"/>
    <property type="match status" value="1"/>
</dbReference>
<dbReference type="GO" id="GO:0071972">
    <property type="term" value="F:peptidoglycan L,D-transpeptidase activity"/>
    <property type="evidence" value="ECO:0007669"/>
    <property type="project" value="TreeGrafter"/>
</dbReference>
<feature type="non-terminal residue" evidence="16">
    <location>
        <position position="616"/>
    </location>
</feature>
<dbReference type="GO" id="GO:0008658">
    <property type="term" value="F:penicillin binding"/>
    <property type="evidence" value="ECO:0007669"/>
    <property type="project" value="InterPro"/>
</dbReference>
<comment type="subcellular location">
    <subcellularLocation>
        <location evidence="2">Cell membrane</location>
    </subcellularLocation>
    <subcellularLocation>
        <location evidence="1">Membrane</location>
        <topology evidence="1">Single-pass membrane protein</topology>
    </subcellularLocation>
</comment>
<dbReference type="EMBL" id="MFFW01000041">
    <property type="protein sequence ID" value="OGF23973.1"/>
    <property type="molecule type" value="Genomic_DNA"/>
</dbReference>
<dbReference type="GO" id="GO:0009002">
    <property type="term" value="F:serine-type D-Ala-D-Ala carboxypeptidase activity"/>
    <property type="evidence" value="ECO:0007669"/>
    <property type="project" value="InterPro"/>
</dbReference>
<evidence type="ECO:0000259" key="15">
    <source>
        <dbReference type="Pfam" id="PF03717"/>
    </source>
</evidence>
<evidence type="ECO:0000256" key="7">
    <source>
        <dbReference type="ARBA" id="ARBA00022801"/>
    </source>
</evidence>
<keyword evidence="7" id="KW-0378">Hydrolase</keyword>
<dbReference type="STRING" id="1797989.A3H66_02470"/>
<dbReference type="Gene3D" id="3.40.710.10">
    <property type="entry name" value="DD-peptidase/beta-lactamase superfamily"/>
    <property type="match status" value="1"/>
</dbReference>
<dbReference type="SUPFAM" id="SSF56519">
    <property type="entry name" value="Penicillin binding protein dimerisation domain"/>
    <property type="match status" value="1"/>
</dbReference>
<keyword evidence="10 13" id="KW-1133">Transmembrane helix</keyword>
<keyword evidence="5" id="KW-0645">Protease</keyword>
<dbReference type="InterPro" id="IPR001460">
    <property type="entry name" value="PCN-bd_Tpept"/>
</dbReference>
<organism evidence="16 17">
    <name type="scientific">Candidatus Falkowbacteria bacterium RIFCSPLOWO2_02_FULL_45_21</name>
    <dbReference type="NCBI Taxonomy" id="1797989"/>
    <lineage>
        <taxon>Bacteria</taxon>
        <taxon>Candidatus Falkowiibacteriota</taxon>
    </lineage>
</organism>
<gene>
    <name evidence="16" type="ORF">A3H66_02470</name>
</gene>
<keyword evidence="12" id="KW-0961">Cell wall biogenesis/degradation</keyword>
<evidence type="ECO:0000256" key="3">
    <source>
        <dbReference type="ARBA" id="ARBA00022475"/>
    </source>
</evidence>
<dbReference type="InterPro" id="IPR012338">
    <property type="entry name" value="Beta-lactam/transpept-like"/>
</dbReference>
<comment type="caution">
    <text evidence="16">The sequence shown here is derived from an EMBL/GenBank/DDBJ whole genome shotgun (WGS) entry which is preliminary data.</text>
</comment>
<evidence type="ECO:0000256" key="10">
    <source>
        <dbReference type="ARBA" id="ARBA00022989"/>
    </source>
</evidence>
<evidence type="ECO:0000256" key="2">
    <source>
        <dbReference type="ARBA" id="ARBA00004236"/>
    </source>
</evidence>
<keyword evidence="3" id="KW-1003">Cell membrane</keyword>
<keyword evidence="9" id="KW-0573">Peptidoglycan synthesis</keyword>
<evidence type="ECO:0000313" key="17">
    <source>
        <dbReference type="Proteomes" id="UP000178783"/>
    </source>
</evidence>
<evidence type="ECO:0000256" key="9">
    <source>
        <dbReference type="ARBA" id="ARBA00022984"/>
    </source>
</evidence>
<evidence type="ECO:0000256" key="1">
    <source>
        <dbReference type="ARBA" id="ARBA00004167"/>
    </source>
</evidence>
<evidence type="ECO:0000256" key="8">
    <source>
        <dbReference type="ARBA" id="ARBA00022960"/>
    </source>
</evidence>
<dbReference type="GO" id="GO:0009252">
    <property type="term" value="P:peptidoglycan biosynthetic process"/>
    <property type="evidence" value="ECO:0007669"/>
    <property type="project" value="UniProtKB-KW"/>
</dbReference>
<keyword evidence="6 13" id="KW-0812">Transmembrane</keyword>
<feature type="transmembrane region" description="Helical" evidence="13">
    <location>
        <begin position="61"/>
        <end position="78"/>
    </location>
</feature>
<evidence type="ECO:0000259" key="14">
    <source>
        <dbReference type="Pfam" id="PF00905"/>
    </source>
</evidence>
<feature type="domain" description="Penicillin-binding protein dimerisation" evidence="15">
    <location>
        <begin position="101"/>
        <end position="276"/>
    </location>
</feature>
<dbReference type="Pfam" id="PF00905">
    <property type="entry name" value="Transpeptidase"/>
    <property type="match status" value="1"/>
</dbReference>
<sequence length="616" mass="68672">MIFTKRQYKENDPFVIQEGSVKSGKLKRDLGAWELEQPASSFLRKKETVGRSFDVNKVYKINLALLMLIGFILGRAGWLQVARGNYYYDLAEGNRIRVERLEAKRGVIYDRQGRPLVRNSANFLLYFVPADLPKDKIERHRIIQRVSENLGDVKTDDIAGSLAKIKPGSLESYQPLFIADNIAYDKAMALYLEAEQTPGVFVTTKTRREYNLYSLPLSHILGYTGKINEAELKQFGREYLPIDYIGKTGLENFWENEMRGTNGKKQIEVDALGKEKKIINQEAGDDGHNLVLSLDIELQKKLEEAVSAALGKFHLNKACAIALDPNNGEILALVSLPSYNNNNFTTGLSQAEYQKIVVHPDLPLFNRCLSGEYPSGSVIKPVVAAAALEEQIINENTSFLSSGGIRIDQWFFPDWKAGGHGLTNVRSAIANSVNTFFYYIGGGFKDFSGLGLERMVRYEKLFGLDTQTGVDLPAEASGFLPTEEWKEKTKNEPWYIGDTYHVSIGQGDILVTPLQVAAYTAVFANGGSLYRPHLIKQVLNSRDRNLGEVDNKPVRSGFISAKNIEIVRQGLRQTVTSGSAQSLQNLAVPVAGKTGTAQWSSTKDNHAWFTGFAPYD</sequence>
<dbReference type="PANTHER" id="PTHR30627">
    <property type="entry name" value="PEPTIDOGLYCAN D,D-TRANSPEPTIDASE"/>
    <property type="match status" value="1"/>
</dbReference>
<evidence type="ECO:0000256" key="12">
    <source>
        <dbReference type="ARBA" id="ARBA00023316"/>
    </source>
</evidence>
<dbReference type="InterPro" id="IPR050515">
    <property type="entry name" value="Beta-lactam/transpept"/>
</dbReference>
<dbReference type="InterPro" id="IPR036138">
    <property type="entry name" value="PBP_dimer_sf"/>
</dbReference>
<evidence type="ECO:0000256" key="13">
    <source>
        <dbReference type="SAM" id="Phobius"/>
    </source>
</evidence>
<dbReference type="PANTHER" id="PTHR30627:SF2">
    <property type="entry name" value="PEPTIDOGLYCAN D,D-TRANSPEPTIDASE MRDA"/>
    <property type="match status" value="1"/>
</dbReference>
<dbReference type="GO" id="GO:0008360">
    <property type="term" value="P:regulation of cell shape"/>
    <property type="evidence" value="ECO:0007669"/>
    <property type="project" value="UniProtKB-KW"/>
</dbReference>
<evidence type="ECO:0000256" key="4">
    <source>
        <dbReference type="ARBA" id="ARBA00022519"/>
    </source>
</evidence>
<proteinExistence type="predicted"/>